<dbReference type="EMBL" id="JXTC01000093">
    <property type="protein sequence ID" value="PON89581.1"/>
    <property type="molecule type" value="Genomic_DNA"/>
</dbReference>
<accession>A0A2P5EVM1</accession>
<dbReference type="InParanoid" id="A0A2P5EVM1"/>
<evidence type="ECO:0000313" key="2">
    <source>
        <dbReference type="Proteomes" id="UP000237000"/>
    </source>
</evidence>
<keyword evidence="2" id="KW-1185">Reference proteome</keyword>
<reference evidence="2" key="1">
    <citation type="submission" date="2016-06" db="EMBL/GenBank/DDBJ databases">
        <title>Parallel loss of symbiosis genes in relatives of nitrogen-fixing non-legume Parasponia.</title>
        <authorList>
            <person name="Van Velzen R."/>
            <person name="Holmer R."/>
            <person name="Bu F."/>
            <person name="Rutten L."/>
            <person name="Van Zeijl A."/>
            <person name="Liu W."/>
            <person name="Santuari L."/>
            <person name="Cao Q."/>
            <person name="Sharma T."/>
            <person name="Shen D."/>
            <person name="Roswanjaya Y."/>
            <person name="Wardhani T."/>
            <person name="Kalhor M.S."/>
            <person name="Jansen J."/>
            <person name="Van den Hoogen J."/>
            <person name="Gungor B."/>
            <person name="Hartog M."/>
            <person name="Hontelez J."/>
            <person name="Verver J."/>
            <person name="Yang W.-C."/>
            <person name="Schijlen E."/>
            <person name="Repin R."/>
            <person name="Schilthuizen M."/>
            <person name="Schranz E."/>
            <person name="Heidstra R."/>
            <person name="Miyata K."/>
            <person name="Fedorova E."/>
            <person name="Kohlen W."/>
            <person name="Bisseling T."/>
            <person name="Smit S."/>
            <person name="Geurts R."/>
        </authorList>
    </citation>
    <scope>NUCLEOTIDE SEQUENCE [LARGE SCALE GENOMIC DNA]</scope>
    <source>
        <strain evidence="2">cv. RG33-2</strain>
    </source>
</reference>
<sequence length="132" mass="14631">MCTLYLDIRGVKMGSPPSREVAAEVPKLQHRKPTFPVRNGAGPPSLFSLLRADGGSSSGFVLVFGVHMAALSSCDEDCPRSEPLYHLCKQGFSSVAKNPFSLDSIDRQRRRRSCETVIDKEGEDHVRLWIDL</sequence>
<dbReference type="AlphaFoldDB" id="A0A2P5EVM1"/>
<proteinExistence type="predicted"/>
<gene>
    <name evidence="1" type="ORF">TorRG33x02_147250</name>
</gene>
<name>A0A2P5EVM1_TREOI</name>
<feature type="non-terminal residue" evidence="1">
    <location>
        <position position="132"/>
    </location>
</feature>
<evidence type="ECO:0000313" key="1">
    <source>
        <dbReference type="EMBL" id="PON89581.1"/>
    </source>
</evidence>
<comment type="caution">
    <text evidence="1">The sequence shown here is derived from an EMBL/GenBank/DDBJ whole genome shotgun (WGS) entry which is preliminary data.</text>
</comment>
<organism evidence="1 2">
    <name type="scientific">Trema orientale</name>
    <name type="common">Charcoal tree</name>
    <name type="synonym">Celtis orientalis</name>
    <dbReference type="NCBI Taxonomy" id="63057"/>
    <lineage>
        <taxon>Eukaryota</taxon>
        <taxon>Viridiplantae</taxon>
        <taxon>Streptophyta</taxon>
        <taxon>Embryophyta</taxon>
        <taxon>Tracheophyta</taxon>
        <taxon>Spermatophyta</taxon>
        <taxon>Magnoliopsida</taxon>
        <taxon>eudicotyledons</taxon>
        <taxon>Gunneridae</taxon>
        <taxon>Pentapetalae</taxon>
        <taxon>rosids</taxon>
        <taxon>fabids</taxon>
        <taxon>Rosales</taxon>
        <taxon>Cannabaceae</taxon>
        <taxon>Trema</taxon>
    </lineage>
</organism>
<dbReference type="Proteomes" id="UP000237000">
    <property type="component" value="Unassembled WGS sequence"/>
</dbReference>
<protein>
    <submittedName>
        <fullName evidence="1">Uncharacterized protein</fullName>
    </submittedName>
</protein>